<organism evidence="1 2">
    <name type="scientific">Rothia amarae</name>
    <dbReference type="NCBI Taxonomy" id="169480"/>
    <lineage>
        <taxon>Bacteria</taxon>
        <taxon>Bacillati</taxon>
        <taxon>Actinomycetota</taxon>
        <taxon>Actinomycetes</taxon>
        <taxon>Micrococcales</taxon>
        <taxon>Micrococcaceae</taxon>
        <taxon>Rothia</taxon>
    </lineage>
</organism>
<evidence type="ECO:0000313" key="1">
    <source>
        <dbReference type="EMBL" id="QNV40008.1"/>
    </source>
</evidence>
<dbReference type="GO" id="GO:0000287">
    <property type="term" value="F:magnesium ion binding"/>
    <property type="evidence" value="ECO:0007669"/>
    <property type="project" value="TreeGrafter"/>
</dbReference>
<accession>A0A7H2BK12</accession>
<gene>
    <name evidence="1" type="ORF">IDM48_00660</name>
</gene>
<sequence length="209" mass="22550">MERTAVFLDIDGTLCNYNGEVPPSAGDAVRAARKAGHVVVLCTGRFRAGIYPELWEFGVDGLIDGNGSYVELNEKVLLHQLIPEIEAHAIVDWLHERGLDFFLESNNGLFSSEHFETAGEPVIRQYSAGKGEENAAAMQVLVEHAGISAEHTVALGDAKDDIPMFEFARVGVAMGNAGEEAKAAADFVTDDVDEHGLAHAFTRLGLITK</sequence>
<dbReference type="GO" id="GO:0005829">
    <property type="term" value="C:cytosol"/>
    <property type="evidence" value="ECO:0007669"/>
    <property type="project" value="TreeGrafter"/>
</dbReference>
<dbReference type="GO" id="GO:0016791">
    <property type="term" value="F:phosphatase activity"/>
    <property type="evidence" value="ECO:0007669"/>
    <property type="project" value="TreeGrafter"/>
</dbReference>
<dbReference type="Proteomes" id="UP000516421">
    <property type="component" value="Chromosome"/>
</dbReference>
<dbReference type="PANTHER" id="PTHR10000">
    <property type="entry name" value="PHOSPHOSERINE PHOSPHATASE"/>
    <property type="match status" value="1"/>
</dbReference>
<protein>
    <submittedName>
        <fullName evidence="1">HAD hydrolase family protein</fullName>
    </submittedName>
</protein>
<dbReference type="SUPFAM" id="SSF56784">
    <property type="entry name" value="HAD-like"/>
    <property type="match status" value="1"/>
</dbReference>
<dbReference type="InterPro" id="IPR023214">
    <property type="entry name" value="HAD_sf"/>
</dbReference>
<dbReference type="KEGG" id="rama:IDM48_00660"/>
<keyword evidence="1" id="KW-0378">Hydrolase</keyword>
<dbReference type="Pfam" id="PF08282">
    <property type="entry name" value="Hydrolase_3"/>
    <property type="match status" value="2"/>
</dbReference>
<name>A0A7H2BK12_9MICC</name>
<dbReference type="AlphaFoldDB" id="A0A7H2BK12"/>
<reference evidence="1 2" key="1">
    <citation type="submission" date="2020-09" db="EMBL/GenBank/DDBJ databases">
        <title>Investigation of environmental microbe.</title>
        <authorList>
            <person name="Ou Y."/>
            <person name="Kang Q."/>
        </authorList>
    </citation>
    <scope>NUCLEOTIDE SEQUENCE [LARGE SCALE GENOMIC DNA]</scope>
    <source>
        <strain evidence="1 2">KJZ-9</strain>
    </source>
</reference>
<dbReference type="InterPro" id="IPR036412">
    <property type="entry name" value="HAD-like_sf"/>
</dbReference>
<dbReference type="Gene3D" id="3.40.50.1000">
    <property type="entry name" value="HAD superfamily/HAD-like"/>
    <property type="match status" value="2"/>
</dbReference>
<dbReference type="RefSeq" id="WP_190617582.1">
    <property type="nucleotide sequence ID" value="NZ_CP061538.1"/>
</dbReference>
<proteinExistence type="predicted"/>
<dbReference type="PANTHER" id="PTHR10000:SF8">
    <property type="entry name" value="HAD SUPERFAMILY HYDROLASE-LIKE, TYPE 3"/>
    <property type="match status" value="1"/>
</dbReference>
<keyword evidence="2" id="KW-1185">Reference proteome</keyword>
<evidence type="ECO:0000313" key="2">
    <source>
        <dbReference type="Proteomes" id="UP000516421"/>
    </source>
</evidence>
<dbReference type="EMBL" id="CP061538">
    <property type="protein sequence ID" value="QNV40008.1"/>
    <property type="molecule type" value="Genomic_DNA"/>
</dbReference>